<evidence type="ECO:0000313" key="4">
    <source>
        <dbReference type="Proteomes" id="UP001480595"/>
    </source>
</evidence>
<dbReference type="RefSeq" id="XP_066721242.1">
    <property type="nucleotide sequence ID" value="XM_066853101.1"/>
</dbReference>
<proteinExistence type="predicted"/>
<dbReference type="Pfam" id="PF20237">
    <property type="entry name" value="DUF6594"/>
    <property type="match status" value="2"/>
</dbReference>
<dbReference type="InterPro" id="IPR046529">
    <property type="entry name" value="DUF6594"/>
</dbReference>
<reference evidence="3 4" key="1">
    <citation type="submission" date="2023-01" db="EMBL/GenBank/DDBJ databases">
        <title>Analysis of 21 Apiospora genomes using comparative genomics revels a genus with tremendous synthesis potential of carbohydrate active enzymes and secondary metabolites.</title>
        <authorList>
            <person name="Sorensen T."/>
        </authorList>
    </citation>
    <scope>NUCLEOTIDE SEQUENCE [LARGE SCALE GENOMIC DNA]</scope>
    <source>
        <strain evidence="3 4">CBS 135458</strain>
    </source>
</reference>
<keyword evidence="4" id="KW-1185">Reference proteome</keyword>
<evidence type="ECO:0000256" key="1">
    <source>
        <dbReference type="SAM" id="MobiDB-lite"/>
    </source>
</evidence>
<evidence type="ECO:0000259" key="2">
    <source>
        <dbReference type="Pfam" id="PF20237"/>
    </source>
</evidence>
<sequence length="299" mass="32446">MATCAHPDQHRAAIPPQAAATDAELSDPATADRQHEQTGVAPDGPSEAMQPFPSGPYFHSTPAAGERIGYSLLADFVSRSPENAIYRKFGLLNAINLLRLQAELVDLEQQLEDMWNLDRTASTGSENNNRDAEEPPPLWRADHKFLEQWLRSKKFLRGDESDTWSTRVQNPDDFIAIRQPPDKMTSMLSGKFLDIYDMVFGARREPPHCIARRVRRRSRAVVDTADVGHPGAVLRGGHGEAPGAVILFNTLFAVALAVFTDAKKVEIFSATAAFAAVEVIYIGSTSSNGGSGSGSGSGS</sequence>
<dbReference type="PANTHER" id="PTHR34502:SF5">
    <property type="entry name" value="DUF6594 DOMAIN-CONTAINING PROTEIN"/>
    <property type="match status" value="1"/>
</dbReference>
<dbReference type="Proteomes" id="UP001480595">
    <property type="component" value="Unassembled WGS sequence"/>
</dbReference>
<comment type="caution">
    <text evidence="3">The sequence shown here is derived from an EMBL/GenBank/DDBJ whole genome shotgun (WGS) entry which is preliminary data.</text>
</comment>
<dbReference type="GeneID" id="92086164"/>
<gene>
    <name evidence="3" type="ORF">PG994_001692</name>
</gene>
<accession>A0ABR1WU66</accession>
<feature type="compositionally biased region" description="Low complexity" evidence="1">
    <location>
        <begin position="12"/>
        <end position="23"/>
    </location>
</feature>
<dbReference type="EMBL" id="JAQQWL010000002">
    <property type="protein sequence ID" value="KAK8086718.1"/>
    <property type="molecule type" value="Genomic_DNA"/>
</dbReference>
<feature type="domain" description="DUF6594" evidence="2">
    <location>
        <begin position="70"/>
        <end position="130"/>
    </location>
</feature>
<organism evidence="3 4">
    <name type="scientific">Apiospora phragmitis</name>
    <dbReference type="NCBI Taxonomy" id="2905665"/>
    <lineage>
        <taxon>Eukaryota</taxon>
        <taxon>Fungi</taxon>
        <taxon>Dikarya</taxon>
        <taxon>Ascomycota</taxon>
        <taxon>Pezizomycotina</taxon>
        <taxon>Sordariomycetes</taxon>
        <taxon>Xylariomycetidae</taxon>
        <taxon>Amphisphaeriales</taxon>
        <taxon>Apiosporaceae</taxon>
        <taxon>Apiospora</taxon>
    </lineage>
</organism>
<name>A0ABR1WU66_9PEZI</name>
<evidence type="ECO:0000313" key="3">
    <source>
        <dbReference type="EMBL" id="KAK8086718.1"/>
    </source>
</evidence>
<protein>
    <recommendedName>
        <fullName evidence="2">DUF6594 domain-containing protein</fullName>
    </recommendedName>
</protein>
<feature type="domain" description="DUF6594" evidence="2">
    <location>
        <begin position="140"/>
        <end position="279"/>
    </location>
</feature>
<feature type="region of interest" description="Disordered" evidence="1">
    <location>
        <begin position="1"/>
        <end position="60"/>
    </location>
</feature>
<dbReference type="PANTHER" id="PTHR34502">
    <property type="entry name" value="DUF6594 DOMAIN-CONTAINING PROTEIN-RELATED"/>
    <property type="match status" value="1"/>
</dbReference>